<keyword evidence="3" id="KW-1185">Reference proteome</keyword>
<dbReference type="SUPFAM" id="SSF51556">
    <property type="entry name" value="Metallo-dependent hydrolases"/>
    <property type="match status" value="1"/>
</dbReference>
<gene>
    <name evidence="2" type="ORF">EJP69_22180</name>
</gene>
<proteinExistence type="predicted"/>
<dbReference type="Pfam" id="PF04909">
    <property type="entry name" value="Amidohydro_2"/>
    <property type="match status" value="1"/>
</dbReference>
<dbReference type="GO" id="GO:0016787">
    <property type="term" value="F:hydrolase activity"/>
    <property type="evidence" value="ECO:0007669"/>
    <property type="project" value="InterPro"/>
</dbReference>
<dbReference type="Gene3D" id="3.20.20.140">
    <property type="entry name" value="Metal-dependent hydrolases"/>
    <property type="match status" value="1"/>
</dbReference>
<dbReference type="OrthoDB" id="9787654at2"/>
<organism evidence="2 3">
    <name type="scientific">Variovorax gossypii</name>
    <dbReference type="NCBI Taxonomy" id="1679495"/>
    <lineage>
        <taxon>Bacteria</taxon>
        <taxon>Pseudomonadati</taxon>
        <taxon>Pseudomonadota</taxon>
        <taxon>Betaproteobacteria</taxon>
        <taxon>Burkholderiales</taxon>
        <taxon>Comamonadaceae</taxon>
        <taxon>Variovorax</taxon>
    </lineage>
</organism>
<dbReference type="AlphaFoldDB" id="A0A431TGT5"/>
<reference evidence="2 3" key="1">
    <citation type="submission" date="2018-12" db="EMBL/GenBank/DDBJ databases">
        <title>The genome of Variovorax gossypii DSM 100435.</title>
        <authorList>
            <person name="Gao J."/>
            <person name="Sun J."/>
        </authorList>
    </citation>
    <scope>NUCLEOTIDE SEQUENCE [LARGE SCALE GENOMIC DNA]</scope>
    <source>
        <strain evidence="2 3">DSM 100435</strain>
    </source>
</reference>
<dbReference type="PANTHER" id="PTHR35563">
    <property type="entry name" value="BARREL METAL-DEPENDENT HYDROLASE, PUTATIVE (AFU_ORTHOLOGUE AFUA_1G16240)-RELATED"/>
    <property type="match status" value="1"/>
</dbReference>
<sequence>MPFGYSPTSAFPRTHNESDRDNAVPFAAIAAITAVDSHAHVFVRGLPLAAARRHAPDYDATLAAYLALLDAHDVSHGVLVQPSFLGTDNSFLIDALRAAPGRLRGVAVVDPQVDDATLRAMTEAGIVGIRLNIVGMPLPDFSWPDWQRLFARVRALGWHVELHRESRDLPQAARPVLDAGCALVVDHFGRPASAPADDEGFAWLLGAAACGRIWVKLSAAYRNWPAATTDVRAHEAAQALLKAFGPERLVWGSDWPHTQHREIADYATAHAALADWVPDAATRRRILVDTPARLFKFKTGDITDDQ</sequence>
<name>A0A431TGT5_9BURK</name>
<dbReference type="InterPro" id="IPR052358">
    <property type="entry name" value="Aro_Compnd_Degr_Hydrolases"/>
</dbReference>
<comment type="caution">
    <text evidence="2">The sequence shown here is derived from an EMBL/GenBank/DDBJ whole genome shotgun (WGS) entry which is preliminary data.</text>
</comment>
<dbReference type="EMBL" id="RXOE01000006">
    <property type="protein sequence ID" value="RTQ32645.1"/>
    <property type="molecule type" value="Genomic_DNA"/>
</dbReference>
<accession>A0A431TGT5</accession>
<dbReference type="Proteomes" id="UP000267418">
    <property type="component" value="Unassembled WGS sequence"/>
</dbReference>
<evidence type="ECO:0000313" key="3">
    <source>
        <dbReference type="Proteomes" id="UP000267418"/>
    </source>
</evidence>
<dbReference type="InterPro" id="IPR006680">
    <property type="entry name" value="Amidohydro-rel"/>
</dbReference>
<evidence type="ECO:0000259" key="1">
    <source>
        <dbReference type="Pfam" id="PF04909"/>
    </source>
</evidence>
<feature type="domain" description="Amidohydrolase-related" evidence="1">
    <location>
        <begin position="35"/>
        <end position="297"/>
    </location>
</feature>
<dbReference type="PANTHER" id="PTHR35563:SF2">
    <property type="entry name" value="BARREL METAL-DEPENDENT HYDROLASE, PUTATIVE (AFU_ORTHOLOGUE AFUA_1G16240)-RELATED"/>
    <property type="match status" value="1"/>
</dbReference>
<dbReference type="InterPro" id="IPR032466">
    <property type="entry name" value="Metal_Hydrolase"/>
</dbReference>
<protein>
    <recommendedName>
        <fullName evidence="1">Amidohydrolase-related domain-containing protein</fullName>
    </recommendedName>
</protein>
<evidence type="ECO:0000313" key="2">
    <source>
        <dbReference type="EMBL" id="RTQ32645.1"/>
    </source>
</evidence>